<feature type="domain" description="Lysidine-tRNA(Ile) synthetase C-terminal" evidence="9">
    <location>
        <begin position="359"/>
        <end position="425"/>
    </location>
</feature>
<dbReference type="Proteomes" id="UP000294575">
    <property type="component" value="Unassembled WGS sequence"/>
</dbReference>
<dbReference type="Pfam" id="PF09179">
    <property type="entry name" value="TilS"/>
    <property type="match status" value="1"/>
</dbReference>
<evidence type="ECO:0000256" key="6">
    <source>
        <dbReference type="ARBA" id="ARBA00022840"/>
    </source>
</evidence>
<sequence length="431" mass="48228">MTNLQQKVYRELQEHVGAPGWCLAFSGGLDSAVLLHVLAALCRQYACPPLRAVHVHHGLQAVADDWPDHCRMQCEQLAVPFQAVFVQVGNAASTEQAARDARYAALAGQLEPGEVLLLAQHQDDQAETLLLRLLRGSGVTGLQGMPGTRPLGCGLLLRPLLQVPRRQLEEYARQHDLSWIDDPSNRSDIHDRNFLRNRVMPGLRRRWPGLDTVLQRTAAHMREAQGLLDELAAIDLQQARRQAQPDWLTLECLDLDCVRALSTARQINLIRFWLRDKTLPPDSAHWAGWQALLQAGADAQPLWQLQDGALVRHGRRLYWLPKHWQQVPADPDLPQVANGRYRLPGNGVLQVAGLHAGSLRAGYRQGGEQLDLPGRGRRDLKRLLQERQVPVFLRNRLPLLFADGQLVAVAGLPELRSAAFVGLEADWIPPR</sequence>
<dbReference type="GO" id="GO:0005737">
    <property type="term" value="C:cytoplasm"/>
    <property type="evidence" value="ECO:0007669"/>
    <property type="project" value="UniProtKB-SubCell"/>
</dbReference>
<protein>
    <recommendedName>
        <fullName evidence="8">tRNA(Ile)-lysidine synthase</fullName>
        <ecNumber evidence="8">6.3.4.19</ecNumber>
    </recommendedName>
    <alternativeName>
        <fullName evidence="8">tRNA(Ile)-2-lysyl-cytidine synthase</fullName>
    </alternativeName>
    <alternativeName>
        <fullName evidence="8">tRNA(Ile)-lysidine synthetase</fullName>
    </alternativeName>
</protein>
<dbReference type="PANTHER" id="PTHR43033:SF1">
    <property type="entry name" value="TRNA(ILE)-LYSIDINE SYNTHASE-RELATED"/>
    <property type="match status" value="1"/>
</dbReference>
<dbReference type="NCBIfam" id="TIGR02432">
    <property type="entry name" value="lysidine_TilS_N"/>
    <property type="match status" value="1"/>
</dbReference>
<evidence type="ECO:0000256" key="1">
    <source>
        <dbReference type="ARBA" id="ARBA00004496"/>
    </source>
</evidence>
<dbReference type="Gene3D" id="3.40.50.620">
    <property type="entry name" value="HUPs"/>
    <property type="match status" value="1"/>
</dbReference>
<comment type="catalytic activity">
    <reaction evidence="7 8">
        <text>cytidine(34) in tRNA(Ile2) + L-lysine + ATP = lysidine(34) in tRNA(Ile2) + AMP + diphosphate + H(+)</text>
        <dbReference type="Rhea" id="RHEA:43744"/>
        <dbReference type="Rhea" id="RHEA-COMP:10625"/>
        <dbReference type="Rhea" id="RHEA-COMP:10670"/>
        <dbReference type="ChEBI" id="CHEBI:15378"/>
        <dbReference type="ChEBI" id="CHEBI:30616"/>
        <dbReference type="ChEBI" id="CHEBI:32551"/>
        <dbReference type="ChEBI" id="CHEBI:33019"/>
        <dbReference type="ChEBI" id="CHEBI:82748"/>
        <dbReference type="ChEBI" id="CHEBI:83665"/>
        <dbReference type="ChEBI" id="CHEBI:456215"/>
        <dbReference type="EC" id="6.3.4.19"/>
    </reaction>
</comment>
<comment type="caution">
    <text evidence="10">The sequence shown here is derived from an EMBL/GenBank/DDBJ whole genome shotgun (WGS) entry which is preliminary data.</text>
</comment>
<dbReference type="InterPro" id="IPR015262">
    <property type="entry name" value="tRNA_Ile_lys_synt_subst-bd"/>
</dbReference>
<dbReference type="Pfam" id="PF11734">
    <property type="entry name" value="TilS_C"/>
    <property type="match status" value="1"/>
</dbReference>
<dbReference type="AlphaFoldDB" id="A0A4R6U6A9"/>
<dbReference type="Pfam" id="PF01171">
    <property type="entry name" value="ATP_bind_3"/>
    <property type="match status" value="1"/>
</dbReference>
<dbReference type="EC" id="6.3.4.19" evidence="8"/>
<evidence type="ECO:0000256" key="2">
    <source>
        <dbReference type="ARBA" id="ARBA00022490"/>
    </source>
</evidence>
<dbReference type="InterPro" id="IPR012796">
    <property type="entry name" value="Lysidine-tRNA-synth_C"/>
</dbReference>
<evidence type="ECO:0000256" key="5">
    <source>
        <dbReference type="ARBA" id="ARBA00022741"/>
    </source>
</evidence>
<dbReference type="HAMAP" id="MF_01161">
    <property type="entry name" value="tRNA_Ile_lys_synt"/>
    <property type="match status" value="1"/>
</dbReference>
<dbReference type="InterPro" id="IPR011063">
    <property type="entry name" value="TilS/TtcA_N"/>
</dbReference>
<evidence type="ECO:0000256" key="8">
    <source>
        <dbReference type="HAMAP-Rule" id="MF_01161"/>
    </source>
</evidence>
<name>A0A4R6U6A9_9GAMM</name>
<proteinExistence type="inferred from homology"/>
<gene>
    <name evidence="8" type="primary">tilS</name>
    <name evidence="10" type="ORF">DFQ45_104149</name>
</gene>
<dbReference type="RefSeq" id="WP_101496284.1">
    <property type="nucleotide sequence ID" value="NZ_LNJZ01000005.1"/>
</dbReference>
<keyword evidence="6 8" id="KW-0067">ATP-binding</keyword>
<keyword evidence="2 8" id="KW-0963">Cytoplasm</keyword>
<keyword evidence="5 8" id="KW-0547">Nucleotide-binding</keyword>
<dbReference type="SMART" id="SM00977">
    <property type="entry name" value="TilS_C"/>
    <property type="match status" value="1"/>
</dbReference>
<reference evidence="10 11" key="1">
    <citation type="submission" date="2019-03" db="EMBL/GenBank/DDBJ databases">
        <title>Genomic Encyclopedia of Type Strains, Phase IV (KMG-IV): sequencing the most valuable type-strain genomes for metagenomic binning, comparative biology and taxonomic classification.</title>
        <authorList>
            <person name="Goeker M."/>
        </authorList>
    </citation>
    <scope>NUCLEOTIDE SEQUENCE [LARGE SCALE GENOMIC DNA]</scope>
    <source>
        <strain evidence="10 11">DSM 28679</strain>
    </source>
</reference>
<dbReference type="SUPFAM" id="SSF56037">
    <property type="entry name" value="PheT/TilS domain"/>
    <property type="match status" value="1"/>
</dbReference>
<dbReference type="GO" id="GO:0006400">
    <property type="term" value="P:tRNA modification"/>
    <property type="evidence" value="ECO:0007669"/>
    <property type="project" value="UniProtKB-UniRule"/>
</dbReference>
<dbReference type="GO" id="GO:0032267">
    <property type="term" value="F:tRNA(Ile)-lysidine synthase activity"/>
    <property type="evidence" value="ECO:0007669"/>
    <property type="project" value="UniProtKB-EC"/>
</dbReference>
<comment type="similarity">
    <text evidence="8">Belongs to the tRNA(Ile)-lysidine synthase family.</text>
</comment>
<dbReference type="SUPFAM" id="SSF82829">
    <property type="entry name" value="MesJ substrate recognition domain-like"/>
    <property type="match status" value="1"/>
</dbReference>
<dbReference type="PANTHER" id="PTHR43033">
    <property type="entry name" value="TRNA(ILE)-LYSIDINE SYNTHASE-RELATED"/>
    <property type="match status" value="1"/>
</dbReference>
<evidence type="ECO:0000256" key="3">
    <source>
        <dbReference type="ARBA" id="ARBA00022598"/>
    </source>
</evidence>
<keyword evidence="3 8" id="KW-0436">Ligase</keyword>
<dbReference type="CDD" id="cd01992">
    <property type="entry name" value="TilS_N"/>
    <property type="match status" value="1"/>
</dbReference>
<feature type="binding site" evidence="8">
    <location>
        <begin position="26"/>
        <end position="31"/>
    </location>
    <ligand>
        <name>ATP</name>
        <dbReference type="ChEBI" id="CHEBI:30616"/>
    </ligand>
</feature>
<evidence type="ECO:0000313" key="10">
    <source>
        <dbReference type="EMBL" id="TDQ38574.1"/>
    </source>
</evidence>
<evidence type="ECO:0000313" key="11">
    <source>
        <dbReference type="Proteomes" id="UP000294575"/>
    </source>
</evidence>
<comment type="function">
    <text evidence="8">Ligates lysine onto the cytidine present at position 34 of the AUA codon-specific tRNA(Ile) that contains the anticodon CAU, in an ATP-dependent manner. Cytidine is converted to lysidine, thus changing the amino acid specificity of the tRNA from methionine to isoleucine.</text>
</comment>
<evidence type="ECO:0000256" key="7">
    <source>
        <dbReference type="ARBA" id="ARBA00048539"/>
    </source>
</evidence>
<dbReference type="NCBIfam" id="TIGR02433">
    <property type="entry name" value="lysidine_TilS_C"/>
    <property type="match status" value="1"/>
</dbReference>
<accession>A0A4R6U6A9</accession>
<keyword evidence="4 8" id="KW-0819">tRNA processing</keyword>
<evidence type="ECO:0000259" key="9">
    <source>
        <dbReference type="SMART" id="SM00977"/>
    </source>
</evidence>
<dbReference type="Gene3D" id="1.20.59.20">
    <property type="match status" value="1"/>
</dbReference>
<dbReference type="InterPro" id="IPR012795">
    <property type="entry name" value="tRNA_Ile_lys_synt_N"/>
</dbReference>
<dbReference type="OrthoDB" id="9807403at2"/>
<organism evidence="10 11">
    <name type="scientific">Thiopseudomonas denitrificans</name>
    <dbReference type="NCBI Taxonomy" id="1501432"/>
    <lineage>
        <taxon>Bacteria</taxon>
        <taxon>Pseudomonadati</taxon>
        <taxon>Pseudomonadota</taxon>
        <taxon>Gammaproteobacteria</taxon>
        <taxon>Pseudomonadales</taxon>
        <taxon>Pseudomonadaceae</taxon>
        <taxon>Thiopseudomonas</taxon>
    </lineage>
</organism>
<dbReference type="InterPro" id="IPR012094">
    <property type="entry name" value="tRNA_Ile_lys_synt"/>
</dbReference>
<dbReference type="InterPro" id="IPR014729">
    <property type="entry name" value="Rossmann-like_a/b/a_fold"/>
</dbReference>
<comment type="subcellular location">
    <subcellularLocation>
        <location evidence="1 8">Cytoplasm</location>
    </subcellularLocation>
</comment>
<comment type="domain">
    <text evidence="8">The N-terminal region contains the highly conserved SGGXDS motif, predicted to be a P-loop motif involved in ATP binding.</text>
</comment>
<dbReference type="EMBL" id="SNYK01000004">
    <property type="protein sequence ID" value="TDQ38574.1"/>
    <property type="molecule type" value="Genomic_DNA"/>
</dbReference>
<keyword evidence="11" id="KW-1185">Reference proteome</keyword>
<evidence type="ECO:0000256" key="4">
    <source>
        <dbReference type="ARBA" id="ARBA00022694"/>
    </source>
</evidence>
<dbReference type="SUPFAM" id="SSF52402">
    <property type="entry name" value="Adenine nucleotide alpha hydrolases-like"/>
    <property type="match status" value="1"/>
</dbReference>
<dbReference type="GO" id="GO:0005524">
    <property type="term" value="F:ATP binding"/>
    <property type="evidence" value="ECO:0007669"/>
    <property type="project" value="UniProtKB-UniRule"/>
</dbReference>